<dbReference type="HOGENOM" id="CLU_2353754_0_0_9"/>
<organism evidence="1 2">
    <name type="scientific">Aneurinibacillus aneurinilyticus ATCC 12856</name>
    <dbReference type="NCBI Taxonomy" id="649747"/>
    <lineage>
        <taxon>Bacteria</taxon>
        <taxon>Bacillati</taxon>
        <taxon>Bacillota</taxon>
        <taxon>Bacilli</taxon>
        <taxon>Bacillales</taxon>
        <taxon>Paenibacillaceae</taxon>
        <taxon>Aneurinibacillus group</taxon>
        <taxon>Aneurinibacillus</taxon>
    </lineage>
</organism>
<proteinExistence type="predicted"/>
<evidence type="ECO:0000313" key="1">
    <source>
        <dbReference type="EMBL" id="ERI09872.1"/>
    </source>
</evidence>
<accession>U1YCQ2</accession>
<name>U1YCQ2_ANEAE</name>
<keyword evidence="2" id="KW-1185">Reference proteome</keyword>
<dbReference type="STRING" id="649747.HMPREF0083_02041"/>
<dbReference type="EMBL" id="AWSJ01000132">
    <property type="protein sequence ID" value="ERI09872.1"/>
    <property type="molecule type" value="Genomic_DNA"/>
</dbReference>
<evidence type="ECO:0000313" key="2">
    <source>
        <dbReference type="Proteomes" id="UP000016511"/>
    </source>
</evidence>
<reference evidence="1 2" key="1">
    <citation type="submission" date="2013-08" db="EMBL/GenBank/DDBJ databases">
        <authorList>
            <person name="Weinstock G."/>
            <person name="Sodergren E."/>
            <person name="Wylie T."/>
            <person name="Fulton L."/>
            <person name="Fulton R."/>
            <person name="Fronick C."/>
            <person name="O'Laughlin M."/>
            <person name="Godfrey J."/>
            <person name="Miner T."/>
            <person name="Herter B."/>
            <person name="Appelbaum E."/>
            <person name="Cordes M."/>
            <person name="Lek S."/>
            <person name="Wollam A."/>
            <person name="Pepin K.H."/>
            <person name="Palsikar V.B."/>
            <person name="Mitreva M."/>
            <person name="Wilson R.K."/>
        </authorList>
    </citation>
    <scope>NUCLEOTIDE SEQUENCE [LARGE SCALE GENOMIC DNA]</scope>
    <source>
        <strain evidence="1 2">ATCC 12856</strain>
    </source>
</reference>
<dbReference type="AlphaFoldDB" id="U1YCQ2"/>
<comment type="caution">
    <text evidence="1">The sequence shown here is derived from an EMBL/GenBank/DDBJ whole genome shotgun (WGS) entry which is preliminary data.</text>
</comment>
<dbReference type="Proteomes" id="UP000016511">
    <property type="component" value="Unassembled WGS sequence"/>
</dbReference>
<sequence length="96" mass="11143">MLSNENIEKLKTAETSRDFSCFFQYLYKLHLIFWQRSVAGRRRFGKKNRVDVPCALAEERPACLFPTAPVHLPSFFPYLLPQACVDVSNQMYIPGQ</sequence>
<gene>
    <name evidence="1" type="ORF">HMPREF0083_02041</name>
</gene>
<protein>
    <submittedName>
        <fullName evidence="1">Uncharacterized protein</fullName>
    </submittedName>
</protein>